<dbReference type="EMBL" id="CDMY01000320">
    <property type="protein sequence ID" value="CEM02204.1"/>
    <property type="molecule type" value="Genomic_DNA"/>
</dbReference>
<reference evidence="3 4" key="1">
    <citation type="submission" date="2014-11" db="EMBL/GenBank/DDBJ databases">
        <authorList>
            <person name="Zhu J."/>
            <person name="Qi W."/>
            <person name="Song R."/>
        </authorList>
    </citation>
    <scope>NUCLEOTIDE SEQUENCE [LARGE SCALE GENOMIC DNA]</scope>
</reference>
<dbReference type="Proteomes" id="UP000041254">
    <property type="component" value="Unassembled WGS sequence"/>
</dbReference>
<dbReference type="InterPro" id="IPR016197">
    <property type="entry name" value="Chromo-like_dom_sf"/>
</dbReference>
<feature type="region of interest" description="Disordered" evidence="1">
    <location>
        <begin position="1148"/>
        <end position="1230"/>
    </location>
</feature>
<feature type="domain" description="Chromo" evidence="2">
    <location>
        <begin position="1056"/>
        <end position="1109"/>
    </location>
</feature>
<feature type="compositionally biased region" description="Low complexity" evidence="1">
    <location>
        <begin position="339"/>
        <end position="358"/>
    </location>
</feature>
<feature type="compositionally biased region" description="Low complexity" evidence="1">
    <location>
        <begin position="108"/>
        <end position="117"/>
    </location>
</feature>
<dbReference type="Gene3D" id="2.40.50.40">
    <property type="match status" value="1"/>
</dbReference>
<accession>A0A0G4EUS3</accession>
<organism evidence="3 4">
    <name type="scientific">Vitrella brassicaformis (strain CCMP3155)</name>
    <dbReference type="NCBI Taxonomy" id="1169540"/>
    <lineage>
        <taxon>Eukaryota</taxon>
        <taxon>Sar</taxon>
        <taxon>Alveolata</taxon>
        <taxon>Colpodellida</taxon>
        <taxon>Vitrellaceae</taxon>
        <taxon>Vitrella</taxon>
    </lineage>
</organism>
<sequence>MNEIARVPVRVEEDDSGAVRPLTNGVGGMPPSPPSHQAAAAAGGEAQGVSEDEERGDQRASHEAGGPEIEVVGEGVLAGGPSEPEHTNGVADTSCPPVQQHQPLSQTAAAAAAPAAVGVGAGADVVPKLPPPVDRKQLIRSLAAVSQYHRGAPGPGSGGRGAAATSPASAGFGYNTLANMAQAMPPPPPPPPAPRPLVVPPLRPPVTSPPHNPPMPGSFFPLSTISAGMPVEAGQQAHHPPPKKQTARPSKPLVPIDPNEPRKPPEQVIKEMMREGSPSVARLTNMAPGDAPPSRPPQHQPQQPRYRAPVFLPHAAPFSGPLPPHPHDGIPPKTRRQVQAAGPAQPQPQQQQPSAAAADEPEEVELNAGRAIMLGRRMIEAVKRQTPSEQMGNAGVAVHVHCDPSGVQPWAFRCHFPQDTDGHTPRRIVPERPTFSAIRAAFVQAMAVRNKLAAEVGCRPIQVPPDMLKMTMPELMRMHCTKTFDQTLSFEERMSKPRASPSRGPPMPPMFQLPVLPCPSAVRGGRDVVRERGERIAEAMMETLKQETDLLSPPPVLGIDWMSEEGHFVSRVFQDQTVKELGSYRPHEWTVDGVRDALRKTLTCRNTVLQQYNMPPVDLPKSIKKMQDENFPWDADEDVDDNALSARAAAAPRAAKPRRHRPPPSSRKKSAPPPPPAAANNKKQKQKQKEKRPREHHLLMSEEEANATAKKLLADLSAQGRLPSIYWLPRQQVWRVSLIGVRGADEPQKLFPPVSLTPRGIEEALSCAIAYKASLISPSPPKLSSLPHATTKTPQKQQKQPKHPKPSPPRSAGSASGGMSLISRAAAAAARVKELEADKAIKDVQQPPSMGTGEVANQPTKQEEEEEGASAARGGGPSGGGEAAVPMAVDTVSGGWAEKGGEEGTMEGEQKRADEEMAAPAEQPPAAAAAAAVAAAAESDQVNGIAELSEVVVVPEQPPAAAAAAAAAAALPPPATPQPPVAPHREQGALGRVDRNADDDSAESDAPTPEWVGVANLSPQEQKDLTVVNPQLTEEEVRGTAARTTKPAALSSTGEYEAEHIIALRPRTQTELDSVSGSPVSFEYLIRWYGWPGGEWPKGGDTWEPEEHLNTKGIKDTAKTLKSVWVERNLSPWHQLLGRKRTVRLQDPRAAQGRLSSLRSRQQQAQAKTRRHMAHDVDKKVGKRKRVGDGDRSQSASAAAAAAAASESASASSATPARLARPHHHQQPVNSSKYAVIWPDFWQWHDDYSAAKGTPPPLPVMATRAAALCAQYDITYAPESLRKRVAEQVARMREEKDKRTDGGDDRGGGGGGELVRVKQEPMTGGGVGVGVDGGNGEEGIGDEGLPLA</sequence>
<feature type="compositionally biased region" description="Low complexity" evidence="1">
    <location>
        <begin position="959"/>
        <end position="970"/>
    </location>
</feature>
<feature type="compositionally biased region" description="Basic and acidic residues" evidence="1">
    <location>
        <begin position="259"/>
        <end position="274"/>
    </location>
</feature>
<feature type="region of interest" description="Disordered" evidence="1">
    <location>
        <begin position="959"/>
        <end position="1023"/>
    </location>
</feature>
<feature type="region of interest" description="Disordered" evidence="1">
    <location>
        <begin position="232"/>
        <end position="363"/>
    </location>
</feature>
<evidence type="ECO:0000313" key="4">
    <source>
        <dbReference type="Proteomes" id="UP000041254"/>
    </source>
</evidence>
<evidence type="ECO:0000256" key="1">
    <source>
        <dbReference type="SAM" id="MobiDB-lite"/>
    </source>
</evidence>
<feature type="compositionally biased region" description="Pro residues" evidence="1">
    <location>
        <begin position="971"/>
        <end position="982"/>
    </location>
</feature>
<proteinExistence type="predicted"/>
<dbReference type="InParanoid" id="A0A0G4EUS3"/>
<feature type="compositionally biased region" description="Low complexity" evidence="1">
    <location>
        <begin position="1149"/>
        <end position="1167"/>
    </location>
</feature>
<gene>
    <name evidence="3" type="ORF">Vbra_13513</name>
</gene>
<feature type="compositionally biased region" description="Basic and acidic residues" evidence="1">
    <location>
        <begin position="983"/>
        <end position="998"/>
    </location>
</feature>
<feature type="compositionally biased region" description="Polar residues" evidence="1">
    <location>
        <begin position="96"/>
        <end position="107"/>
    </location>
</feature>
<feature type="compositionally biased region" description="Low complexity" evidence="1">
    <location>
        <begin position="37"/>
        <end position="48"/>
    </location>
</feature>
<dbReference type="PROSITE" id="PS50013">
    <property type="entry name" value="CHROMO_2"/>
    <property type="match status" value="1"/>
</dbReference>
<name>A0A0G4EUS3_VITBC</name>
<feature type="region of interest" description="Disordered" evidence="1">
    <location>
        <begin position="778"/>
        <end position="817"/>
    </location>
</feature>
<evidence type="ECO:0000313" key="3">
    <source>
        <dbReference type="EMBL" id="CEM02204.1"/>
    </source>
</evidence>
<feature type="compositionally biased region" description="Gly residues" evidence="1">
    <location>
        <begin position="1323"/>
        <end position="1338"/>
    </location>
</feature>
<keyword evidence="4" id="KW-1185">Reference proteome</keyword>
<dbReference type="OMA" id="DQRASHE"/>
<feature type="region of interest" description="Disordered" evidence="1">
    <location>
        <begin position="841"/>
        <end position="932"/>
    </location>
</feature>
<evidence type="ECO:0000259" key="2">
    <source>
        <dbReference type="PROSITE" id="PS50013"/>
    </source>
</evidence>
<feature type="compositionally biased region" description="Basic residues" evidence="1">
    <location>
        <begin position="682"/>
        <end position="691"/>
    </location>
</feature>
<protein>
    <recommendedName>
        <fullName evidence="2">Chromo domain-containing protein</fullName>
    </recommendedName>
</protein>
<feature type="compositionally biased region" description="Low complexity" evidence="1">
    <location>
        <begin position="778"/>
        <end position="798"/>
    </location>
</feature>
<feature type="region of interest" description="Disordered" evidence="1">
    <location>
        <begin position="1289"/>
        <end position="1348"/>
    </location>
</feature>
<feature type="region of interest" description="Disordered" evidence="1">
    <location>
        <begin position="1"/>
        <end position="117"/>
    </location>
</feature>
<feature type="region of interest" description="Disordered" evidence="1">
    <location>
        <begin position="182"/>
        <end position="215"/>
    </location>
</feature>
<feature type="compositionally biased region" description="Low complexity" evidence="1">
    <location>
        <begin position="1195"/>
        <end position="1214"/>
    </location>
</feature>
<feature type="compositionally biased region" description="Pro residues" evidence="1">
    <location>
        <begin position="184"/>
        <end position="215"/>
    </location>
</feature>
<feature type="compositionally biased region" description="Gly residues" evidence="1">
    <location>
        <begin position="873"/>
        <end position="882"/>
    </location>
</feature>
<dbReference type="InterPro" id="IPR000953">
    <property type="entry name" value="Chromo/chromo_shadow_dom"/>
</dbReference>
<feature type="compositionally biased region" description="Low complexity" evidence="1">
    <location>
        <begin position="63"/>
        <end position="75"/>
    </location>
</feature>
<feature type="compositionally biased region" description="Low complexity" evidence="1">
    <location>
        <begin position="300"/>
        <end position="309"/>
    </location>
</feature>
<dbReference type="SUPFAM" id="SSF54160">
    <property type="entry name" value="Chromo domain-like"/>
    <property type="match status" value="1"/>
</dbReference>
<feature type="compositionally biased region" description="Basic residues" evidence="1">
    <location>
        <begin position="655"/>
        <end position="670"/>
    </location>
</feature>
<feature type="compositionally biased region" description="Pro residues" evidence="1">
    <location>
        <begin position="290"/>
        <end position="299"/>
    </location>
</feature>
<dbReference type="VEuPathDB" id="CryptoDB:Vbra_13513"/>
<feature type="compositionally biased region" description="Low complexity" evidence="1">
    <location>
        <begin position="918"/>
        <end position="932"/>
    </location>
</feature>
<feature type="region of interest" description="Disordered" evidence="1">
    <location>
        <begin position="647"/>
        <end position="700"/>
    </location>
</feature>
<feature type="compositionally biased region" description="Basic and acidic residues" evidence="1">
    <location>
        <begin position="1289"/>
        <end position="1307"/>
    </location>
</feature>